<organism evidence="10 11">
    <name type="scientific">Arabidopsis arenosa</name>
    <name type="common">Sand rock-cress</name>
    <name type="synonym">Cardaminopsis arenosa</name>
    <dbReference type="NCBI Taxonomy" id="38785"/>
    <lineage>
        <taxon>Eukaryota</taxon>
        <taxon>Viridiplantae</taxon>
        <taxon>Streptophyta</taxon>
        <taxon>Embryophyta</taxon>
        <taxon>Tracheophyta</taxon>
        <taxon>Spermatophyta</taxon>
        <taxon>Magnoliopsida</taxon>
        <taxon>eudicotyledons</taxon>
        <taxon>Gunneridae</taxon>
        <taxon>Pentapetalae</taxon>
        <taxon>rosids</taxon>
        <taxon>malvids</taxon>
        <taxon>Brassicales</taxon>
        <taxon>Brassicaceae</taxon>
        <taxon>Camelineae</taxon>
        <taxon>Arabidopsis</taxon>
    </lineage>
</organism>
<dbReference type="InterPro" id="IPR000403">
    <property type="entry name" value="PI3/4_kinase_cat_dom"/>
</dbReference>
<feature type="compositionally biased region" description="Low complexity" evidence="7">
    <location>
        <begin position="193"/>
        <end position="206"/>
    </location>
</feature>
<dbReference type="FunFam" id="1.25.40.70:FF:000013">
    <property type="entry name" value="Phosphatidylinositol 4-kinase alpha 1"/>
    <property type="match status" value="1"/>
</dbReference>
<evidence type="ECO:0000256" key="3">
    <source>
        <dbReference type="ARBA" id="ARBA00012169"/>
    </source>
</evidence>
<dbReference type="SUPFAM" id="SSF56112">
    <property type="entry name" value="Protein kinase-like (PK-like)"/>
    <property type="match status" value="1"/>
</dbReference>
<comment type="similarity">
    <text evidence="2">Belongs to the PI3/PI4-kinase family. Type III PI4K subfamily.</text>
</comment>
<dbReference type="InterPro" id="IPR045495">
    <property type="entry name" value="PI4K_N"/>
</dbReference>
<dbReference type="InterPro" id="IPR029056">
    <property type="entry name" value="Ribokinase-like"/>
</dbReference>
<evidence type="ECO:0000256" key="7">
    <source>
        <dbReference type="SAM" id="MobiDB-lite"/>
    </source>
</evidence>
<dbReference type="EC" id="2.7.1.67" evidence="3"/>
<dbReference type="Pfam" id="PF00294">
    <property type="entry name" value="PfkB"/>
    <property type="match status" value="2"/>
</dbReference>
<feature type="domain" description="PI3K/PI4K catalytic" evidence="8">
    <location>
        <begin position="1744"/>
        <end position="2022"/>
    </location>
</feature>
<dbReference type="PROSITE" id="PS50290">
    <property type="entry name" value="PI3_4_KINASE_3"/>
    <property type="match status" value="1"/>
</dbReference>
<protein>
    <recommendedName>
        <fullName evidence="3">1-phosphatidylinositol 4-kinase</fullName>
        <ecNumber evidence="3">2.7.1.67</ecNumber>
    </recommendedName>
</protein>
<dbReference type="Gene3D" id="1.10.1070.11">
    <property type="entry name" value="Phosphatidylinositol 3-/4-kinase, catalytic domain"/>
    <property type="match status" value="1"/>
</dbReference>
<dbReference type="PROSITE" id="PS00583">
    <property type="entry name" value="PFKB_KINASES_1"/>
    <property type="match status" value="1"/>
</dbReference>
<dbReference type="PROSITE" id="PS51545">
    <property type="entry name" value="PIK_HELICAL"/>
    <property type="match status" value="1"/>
</dbReference>
<evidence type="ECO:0000259" key="8">
    <source>
        <dbReference type="PROSITE" id="PS50290"/>
    </source>
</evidence>
<dbReference type="InterPro" id="IPR036940">
    <property type="entry name" value="PI3/4_kinase_cat_sf"/>
</dbReference>
<dbReference type="CDD" id="cd05167">
    <property type="entry name" value="PI4Kc_III_alpha"/>
    <property type="match status" value="1"/>
</dbReference>
<dbReference type="CDD" id="cd01941">
    <property type="entry name" value="YeiC_kinase_like"/>
    <property type="match status" value="1"/>
</dbReference>
<evidence type="ECO:0000256" key="5">
    <source>
        <dbReference type="ARBA" id="ARBA00022777"/>
    </source>
</evidence>
<dbReference type="InterPro" id="IPR016024">
    <property type="entry name" value="ARM-type_fold"/>
</dbReference>
<dbReference type="FunFam" id="1.10.1070.11:FF:000012">
    <property type="entry name" value="Phosphatidylinositol 4-kinase alpha 1"/>
    <property type="match status" value="1"/>
</dbReference>
<dbReference type="Gene3D" id="3.40.1190.20">
    <property type="match status" value="1"/>
</dbReference>
<comment type="subcellular location">
    <subcellularLocation>
        <location evidence="1">Membrane</location>
        <topology evidence="1">Peripheral membrane protein</topology>
        <orientation evidence="1">Cytoplasmic side</orientation>
    </subcellularLocation>
</comment>
<feature type="compositionally biased region" description="Low complexity" evidence="7">
    <location>
        <begin position="231"/>
        <end position="242"/>
    </location>
</feature>
<keyword evidence="6" id="KW-0472">Membrane</keyword>
<dbReference type="Pfam" id="PF00454">
    <property type="entry name" value="PI3_PI4_kinase"/>
    <property type="match status" value="1"/>
</dbReference>
<gene>
    <name evidence="10" type="ORF">AARE701A_LOCUS3222</name>
</gene>
<dbReference type="GO" id="GO:0005737">
    <property type="term" value="C:cytoplasm"/>
    <property type="evidence" value="ECO:0007669"/>
    <property type="project" value="TreeGrafter"/>
</dbReference>
<keyword evidence="4" id="KW-0808">Transferase</keyword>
<feature type="domain" description="PIK helical" evidence="9">
    <location>
        <begin position="1493"/>
        <end position="1669"/>
    </location>
</feature>
<sequence>MEALTELCDIIAENPKQFSEKLAWICGRCPQTEWLLAESPRVSRSHLNAVLAVARIISKNPESIDNRAKSVVNEFFSAIPASFRRSFWPHSFPSQSISSFYCDFLSYLSCAADLSPEFATEVARFTGEVVIVAIAPSSGESDGDPAISKAFLVALSQNFPSILQSDGDKLITMLLDKFVVNRAPASPKEQRQQNSANSETETSSSQGSPISTNPYPSGKTEESSPGDDGASHGSNISSKSSSSVVVNGGSIVWKNGVDQLSFGFSEGNGGSNPVFRQQVASFEDESIESLEKQEIAFRLITHILEKVKIESKLQDQVRVIAKTQLQSISKFLKSKKRDWNEQGPVLKTRVNAILSVYQAAAKMKIKSLVSLETDGKTSKKLVLETLALLLDAADACLTSVWRKMKACEELFDSLLSGIPKIAVARGGQPLRVLLIRLKPLVLAVCAQCLLEQPDTWVGNQGAMLESVFKTSCEIIESGWAKDRAPVDTFIKGLASSIRERNDFEEQVDREKQVPAVQLNVIRLLADLNVAVKKPDVADMILPLFIESLEEGDASTPSFLRLQLLDAVSRIATLGFEKSYRETVVLMTRSYLSKLSSVGSVESKTSAPEATTERVETLPAGFLTIASGLMDTKLRSDYRHRLLSLCSDVGLAAESKSGGSGVDFLGPLLPAVAEMCSDFDPTMDVEPSLLKLFRNLWFYIALFGLAPPIVKTPTPPLKSTSNSVNSVGSMSATALQAVGGPYLWNTQWALAVQRIAQGSPPLVVSSVKWLEDELELNALHNPGSRRGNGNEKVASTQRLALSTALGGRVDVAAMNTISGVKATYLLAVSFLEIIRFISNGGILNGDSSVSASRSAFSCVFEYLKTPNLTPAVSQCLTAIVHRAFETAVSWLEDRISLTGKDARNRELTTYAHACFLIKSMSQRDEHVRDISVNLLTQLRDKFPQVLWHSSCLDSLLFSVHDNTPSTVVNDPAWTAAVRSLYQKVVREWIIISLSYAPCTSQGLLQDKLCKANTWQRAQTTTDVVSLLSEIKIGTGKNELWSGIRTANIPAVMAAAAAASGANLKVSEAFNLEVLGTGVVSATVKCNHAGEIAGMRRLYNSIGGFQSGSTPSGFGGGLQRLISGAFSQAPQPEDDSFNEMLIARFVRLLQQFVNTAEKGGEVEKSQFRETCSQATALLLSNLGGESKTNVEGFSQLLRLLCWCPAYISTPDAMETGIFIWTWLVSAAPQLVSLVLAELVDAWIWTIDTKRGLFASDVRYSGPAAKLRPHLSPGEPEDPPESDPVDQIVAHRLWLGFLIDRFEVVRHNSAEQLLLLGRMLQRSTDLDWCFTRHPAAAGTFFSLMLLGLKFCSCQTQGNMQKFRSGLQLLEDRIYRTSLGWFAHQPEWYDVNIPNFCQSEALSVSVFVHFLSNELSESSQSDSKGKPRESGNLIDVTDQYHPVWGEMDNYTVGKEKRKQLLLMLCQHEADRLDVWAQPISSKDSPYSRLKISSEKWTEYAKTAFSVDPRIALSVASRFPANASVKSEVTQLVQTNIVDLRTIPEALPYFVTPKNVEENSVLLQQLPHWAACSITQALEFLTPAYKGHPRVMAYVLRVLESYPPERVTFFMPQLVQSLRYDEGRLVEGYLLRATQRSDIFAHILIWHLQGENVQETPKDGSIDKNAAFQEILPVVRQHIIDGFSPNALDMFTREFDFFDKVTSISGVLFPLPKEERRAGIRRELEKIEMQGDDLYLPTAPNKLVRGIRVDSGIPLQSAAKVPIMITFNVIDRDGDHSDVKPQACIFKVGDDCRQDVLALQVISLLRDIFQAAGLNLYLFPYGVLPTGAERGIIEVVPNTRSRSQMGETTDGGLYEIFQQDYGPVGSTTFETARENFLISSAGYAVASLLLQPKDRHNGNLLFDDVGRLVHIDFGFILETSPGGNMRFESAHFKLSHEMTQLLDPSGVMKSKTWHQFVSLCVKGYLAARRQMDGIISTVQMMLESGLPCFSRGDPIGNLRKRFHPEMSEREAAHFMIHVCTDAYNKWTTAGYDLIQYLQQGIEKKSLSMEPVIIGALILDIHAKPSTAPISGTTVPGQVVFAPGGVARNVAECIFKLGIKPFMIGTLGLDGPANVLLKEWKLSMEGILRREDISTPIVSLVYDINGEVAAGVAGVDALEKFLTPEWIQRFEDNISAAPVLMVDANLSTLALEASCKLAAEFNVPVWFEPVSVTKSQRIASIAKYVTIVSPNQDELIAMANALCAKNLFHPFRLEENKLSIEDMFRALKPAIWVLLENGVKVVIVTLGSNGALLCSKGNPKKALNINRKFPRSGEIFKRVQSVCSPNRFSEVGTNFNPSLFAMHFPTIPAKVKKLTGAGDCLVGGTVASLSHGLDLIQSLAVGIASAKAAVESDDNVPPKFKLDLIYDDAEVVYNGAKMLMVHQSML</sequence>
<dbReference type="InterPro" id="IPR011009">
    <property type="entry name" value="Kinase-like_dom_sf"/>
</dbReference>
<evidence type="ECO:0000256" key="1">
    <source>
        <dbReference type="ARBA" id="ARBA00004287"/>
    </source>
</evidence>
<dbReference type="Proteomes" id="UP000682877">
    <property type="component" value="Chromosome 1"/>
</dbReference>
<keyword evidence="11" id="KW-1185">Reference proteome</keyword>
<evidence type="ECO:0000256" key="6">
    <source>
        <dbReference type="ARBA" id="ARBA00023136"/>
    </source>
</evidence>
<proteinExistence type="inferred from homology"/>
<name>A0A8S1ZIU4_ARAAE</name>
<dbReference type="EMBL" id="LR999451">
    <property type="protein sequence ID" value="CAE5959725.1"/>
    <property type="molecule type" value="Genomic_DNA"/>
</dbReference>
<dbReference type="Pfam" id="PF19274">
    <property type="entry name" value="PI4K_N"/>
    <property type="match status" value="1"/>
</dbReference>
<keyword evidence="5" id="KW-0418">Kinase</keyword>
<evidence type="ECO:0000313" key="11">
    <source>
        <dbReference type="Proteomes" id="UP000682877"/>
    </source>
</evidence>
<dbReference type="Pfam" id="PF00613">
    <property type="entry name" value="PI3Ka"/>
    <property type="match status" value="1"/>
</dbReference>
<dbReference type="FunFam" id="3.30.1010.10:FF:000012">
    <property type="entry name" value="Phosphatidylinositol 4-kinase alpha 1"/>
    <property type="match status" value="1"/>
</dbReference>
<feature type="region of interest" description="Disordered" evidence="7">
    <location>
        <begin position="184"/>
        <end position="242"/>
    </location>
</feature>
<accession>A0A8S1ZIU4</accession>
<dbReference type="PANTHER" id="PTHR10048:SF15">
    <property type="entry name" value="PHOSPHATIDYLINOSITOL 4-KINASE ALPHA"/>
    <property type="match status" value="1"/>
</dbReference>
<reference evidence="10" key="1">
    <citation type="submission" date="2021-01" db="EMBL/GenBank/DDBJ databases">
        <authorList>
            <person name="Bezrukov I."/>
        </authorList>
    </citation>
    <scope>NUCLEOTIDE SEQUENCE</scope>
</reference>
<dbReference type="GO" id="GO:0046854">
    <property type="term" value="P:phosphatidylinositol phosphate biosynthetic process"/>
    <property type="evidence" value="ECO:0007669"/>
    <property type="project" value="InterPro"/>
</dbReference>
<dbReference type="SMART" id="SM00146">
    <property type="entry name" value="PI3Kc"/>
    <property type="match status" value="1"/>
</dbReference>
<dbReference type="InterPro" id="IPR002173">
    <property type="entry name" value="Carboh/pur_kinase_PfkB_CS"/>
</dbReference>
<evidence type="ECO:0000256" key="4">
    <source>
        <dbReference type="ARBA" id="ARBA00022679"/>
    </source>
</evidence>
<dbReference type="Gene3D" id="3.30.1010.10">
    <property type="entry name" value="Phosphatidylinositol 3-kinase Catalytic Subunit, Chain A, domain 4"/>
    <property type="match status" value="1"/>
</dbReference>
<dbReference type="PANTHER" id="PTHR10048">
    <property type="entry name" value="PHOSPHATIDYLINOSITOL KINASE"/>
    <property type="match status" value="1"/>
</dbReference>
<evidence type="ECO:0000256" key="2">
    <source>
        <dbReference type="ARBA" id="ARBA00006209"/>
    </source>
</evidence>
<evidence type="ECO:0000313" key="10">
    <source>
        <dbReference type="EMBL" id="CAE5959725.1"/>
    </source>
</evidence>
<dbReference type="GO" id="GO:0004430">
    <property type="term" value="F:1-phosphatidylinositol 4-kinase activity"/>
    <property type="evidence" value="ECO:0007669"/>
    <property type="project" value="UniProtKB-EC"/>
</dbReference>
<dbReference type="GO" id="GO:0048015">
    <property type="term" value="P:phosphatidylinositol-mediated signaling"/>
    <property type="evidence" value="ECO:0007669"/>
    <property type="project" value="TreeGrafter"/>
</dbReference>
<dbReference type="InterPro" id="IPR042236">
    <property type="entry name" value="PI3K_accessory_sf"/>
</dbReference>
<dbReference type="InterPro" id="IPR011611">
    <property type="entry name" value="PfkB_dom"/>
</dbReference>
<dbReference type="Gene3D" id="1.25.40.70">
    <property type="entry name" value="Phosphatidylinositol 3-kinase, accessory domain (PIK)"/>
    <property type="match status" value="1"/>
</dbReference>
<dbReference type="GO" id="GO:0005886">
    <property type="term" value="C:plasma membrane"/>
    <property type="evidence" value="ECO:0007669"/>
    <property type="project" value="TreeGrafter"/>
</dbReference>
<dbReference type="SUPFAM" id="SSF48371">
    <property type="entry name" value="ARM repeat"/>
    <property type="match status" value="2"/>
</dbReference>
<dbReference type="InterPro" id="IPR018936">
    <property type="entry name" value="PI3/4_kinase_CS"/>
</dbReference>
<dbReference type="PROSITE" id="PS00915">
    <property type="entry name" value="PI3_4_KINASE_1"/>
    <property type="match status" value="1"/>
</dbReference>
<evidence type="ECO:0000259" key="9">
    <source>
        <dbReference type="PROSITE" id="PS51545"/>
    </source>
</evidence>
<dbReference type="SUPFAM" id="SSF53613">
    <property type="entry name" value="Ribokinase-like"/>
    <property type="match status" value="1"/>
</dbReference>
<dbReference type="SMART" id="SM00145">
    <property type="entry name" value="PI3Ka"/>
    <property type="match status" value="1"/>
</dbReference>
<dbReference type="InterPro" id="IPR015433">
    <property type="entry name" value="PI3/4_kinase"/>
</dbReference>
<dbReference type="InterPro" id="IPR001263">
    <property type="entry name" value="PI3K_accessory_dom"/>
</dbReference>